<gene>
    <name evidence="1" type="ORF">AERO8C_140261</name>
</gene>
<reference evidence="1 2" key="1">
    <citation type="submission" date="2019-10" db="EMBL/GenBank/DDBJ databases">
        <authorList>
            <person name="Karimi E."/>
        </authorList>
    </citation>
    <scope>NUCLEOTIDE SEQUENCE [LARGE SCALE GENOMIC DNA]</scope>
    <source>
        <strain evidence="1">Aeromonas sp. 8C</strain>
    </source>
</reference>
<dbReference type="Proteomes" id="UP000439123">
    <property type="component" value="Unassembled WGS sequence"/>
</dbReference>
<dbReference type="EMBL" id="CABWLC010000006">
    <property type="protein sequence ID" value="VXA82912.1"/>
    <property type="molecule type" value="Genomic_DNA"/>
</dbReference>
<name>A0A653KWJ1_AERVE</name>
<accession>A0A653KWJ1</accession>
<protein>
    <submittedName>
        <fullName evidence="1">Uncharacterized protein</fullName>
    </submittedName>
</protein>
<dbReference type="AlphaFoldDB" id="A0A653KWJ1"/>
<organism evidence="1 2">
    <name type="scientific">Aeromonas veronii</name>
    <dbReference type="NCBI Taxonomy" id="654"/>
    <lineage>
        <taxon>Bacteria</taxon>
        <taxon>Pseudomonadati</taxon>
        <taxon>Pseudomonadota</taxon>
        <taxon>Gammaproteobacteria</taxon>
        <taxon>Aeromonadales</taxon>
        <taxon>Aeromonadaceae</taxon>
        <taxon>Aeromonas</taxon>
    </lineage>
</organism>
<evidence type="ECO:0000313" key="2">
    <source>
        <dbReference type="Proteomes" id="UP000439123"/>
    </source>
</evidence>
<evidence type="ECO:0000313" key="1">
    <source>
        <dbReference type="EMBL" id="VXA82912.1"/>
    </source>
</evidence>
<sequence>MGAWHFQSIEPVESIFVTLCVMANLHPPVWAYPLLIRNIL</sequence>
<proteinExistence type="predicted"/>